<protein>
    <submittedName>
        <fullName evidence="5">Redoxin domain protein</fullName>
    </submittedName>
</protein>
<evidence type="ECO:0000256" key="1">
    <source>
        <dbReference type="ARBA" id="ARBA00004196"/>
    </source>
</evidence>
<feature type="domain" description="Thioredoxin" evidence="4">
    <location>
        <begin position="17"/>
        <end position="172"/>
    </location>
</feature>
<dbReference type="RefSeq" id="WP_013164515.1">
    <property type="nucleotide sequence ID" value="NC_014216.1"/>
</dbReference>
<dbReference type="InParanoid" id="D6Z714"/>
<dbReference type="FunCoup" id="D6Z714">
    <property type="interactions" value="183"/>
</dbReference>
<dbReference type="PANTHER" id="PTHR42852:SF18">
    <property type="entry name" value="CHROMOSOME UNDETERMINED SCAFFOLD_47, WHOLE GENOME SHOTGUN SEQUENCE"/>
    <property type="match status" value="1"/>
</dbReference>
<dbReference type="InterPro" id="IPR050553">
    <property type="entry name" value="Thioredoxin_ResA/DsbE_sf"/>
</dbReference>
<accession>D6Z714</accession>
<dbReference type="CDD" id="cd02966">
    <property type="entry name" value="TlpA_like_family"/>
    <property type="match status" value="1"/>
</dbReference>
<dbReference type="EMBL" id="CP001940">
    <property type="protein sequence ID" value="ADH87001.1"/>
    <property type="molecule type" value="Genomic_DNA"/>
</dbReference>
<dbReference type="KEGG" id="dak:DaAHT2_2336"/>
<gene>
    <name evidence="5" type="ordered locus">DaAHT2_2336</name>
</gene>
<dbReference type="AlphaFoldDB" id="D6Z714"/>
<dbReference type="Proteomes" id="UP000001508">
    <property type="component" value="Chromosome"/>
</dbReference>
<keyword evidence="2" id="KW-0201">Cytochrome c-type biogenesis</keyword>
<dbReference type="InterPro" id="IPR036249">
    <property type="entry name" value="Thioredoxin-like_sf"/>
</dbReference>
<name>D6Z714_DESAT</name>
<dbReference type="HOGENOM" id="CLU_042529_11_2_7"/>
<evidence type="ECO:0000256" key="2">
    <source>
        <dbReference type="ARBA" id="ARBA00022748"/>
    </source>
</evidence>
<dbReference type="GO" id="GO:0017004">
    <property type="term" value="P:cytochrome complex assembly"/>
    <property type="evidence" value="ECO:0007669"/>
    <property type="project" value="UniProtKB-KW"/>
</dbReference>
<reference evidence="6" key="1">
    <citation type="submission" date="2010-02" db="EMBL/GenBank/DDBJ databases">
        <title>Complete sequence of Desulfurivibrio alkaliphilus AHT2.</title>
        <authorList>
            <consortium name="US DOE Joint Genome Institute"/>
            <person name="Pitluck S."/>
            <person name="Chertkov O."/>
            <person name="Detter J.C."/>
            <person name="Han C."/>
            <person name="Tapia R."/>
            <person name="Larimer F."/>
            <person name="Land M."/>
            <person name="Hauser L."/>
            <person name="Kyrpides N."/>
            <person name="Mikhailova N."/>
            <person name="Sorokin D.Y."/>
            <person name="Muyzer G."/>
            <person name="Woyke T."/>
        </authorList>
    </citation>
    <scope>NUCLEOTIDE SEQUENCE [LARGE SCALE GENOMIC DNA]</scope>
    <source>
        <strain evidence="6">DSM 19089 / UNIQEM U267 / AHT2</strain>
    </source>
</reference>
<dbReference type="PANTHER" id="PTHR42852">
    <property type="entry name" value="THIOL:DISULFIDE INTERCHANGE PROTEIN DSBE"/>
    <property type="match status" value="1"/>
</dbReference>
<dbReference type="InterPro" id="IPR013766">
    <property type="entry name" value="Thioredoxin_domain"/>
</dbReference>
<dbReference type="PROSITE" id="PS00194">
    <property type="entry name" value="THIOREDOXIN_1"/>
    <property type="match status" value="1"/>
</dbReference>
<evidence type="ECO:0000313" key="5">
    <source>
        <dbReference type="EMBL" id="ADH87001.1"/>
    </source>
</evidence>
<dbReference type="PROSITE" id="PS51257">
    <property type="entry name" value="PROKAR_LIPOPROTEIN"/>
    <property type="match status" value="1"/>
</dbReference>
<dbReference type="PROSITE" id="PS51352">
    <property type="entry name" value="THIOREDOXIN_2"/>
    <property type="match status" value="1"/>
</dbReference>
<dbReference type="InterPro" id="IPR013740">
    <property type="entry name" value="Redoxin"/>
</dbReference>
<keyword evidence="3" id="KW-0676">Redox-active center</keyword>
<dbReference type="Gene3D" id="3.40.30.10">
    <property type="entry name" value="Glutaredoxin"/>
    <property type="match status" value="1"/>
</dbReference>
<dbReference type="InterPro" id="IPR017937">
    <property type="entry name" value="Thioredoxin_CS"/>
</dbReference>
<keyword evidence="6" id="KW-1185">Reference proteome</keyword>
<dbReference type="GO" id="GO:0016491">
    <property type="term" value="F:oxidoreductase activity"/>
    <property type="evidence" value="ECO:0007669"/>
    <property type="project" value="InterPro"/>
</dbReference>
<evidence type="ECO:0000256" key="3">
    <source>
        <dbReference type="ARBA" id="ARBA00023284"/>
    </source>
</evidence>
<evidence type="ECO:0000313" key="6">
    <source>
        <dbReference type="Proteomes" id="UP000001508"/>
    </source>
</evidence>
<dbReference type="eggNOG" id="COG0526">
    <property type="taxonomic scope" value="Bacteria"/>
</dbReference>
<sequence>MSRHLAPLPLLLFCLFALVLLTLPAVTGCSRSDGPVTSMPTFSLASAQDGRTIHSRDFAGKTLVVTFFATWCPPCRQEVPTLIALQNKYGDGDFSVLGISVDQGDTRTVRNFMNELGINYPVVMSDADTPRNFGDVFGIPTTFLIDRNGEIIQRFDGYVDIRILERELQSIL</sequence>
<dbReference type="SUPFAM" id="SSF52833">
    <property type="entry name" value="Thioredoxin-like"/>
    <property type="match status" value="1"/>
</dbReference>
<dbReference type="OrthoDB" id="9813820at2"/>
<dbReference type="Pfam" id="PF08534">
    <property type="entry name" value="Redoxin"/>
    <property type="match status" value="1"/>
</dbReference>
<evidence type="ECO:0000259" key="4">
    <source>
        <dbReference type="PROSITE" id="PS51352"/>
    </source>
</evidence>
<dbReference type="GO" id="GO:0030313">
    <property type="term" value="C:cell envelope"/>
    <property type="evidence" value="ECO:0007669"/>
    <property type="project" value="UniProtKB-SubCell"/>
</dbReference>
<organism evidence="5 6">
    <name type="scientific">Desulfurivibrio alkaliphilus (strain DSM 19089 / UNIQEM U267 / AHT2)</name>
    <dbReference type="NCBI Taxonomy" id="589865"/>
    <lineage>
        <taxon>Bacteria</taxon>
        <taxon>Pseudomonadati</taxon>
        <taxon>Thermodesulfobacteriota</taxon>
        <taxon>Desulfobulbia</taxon>
        <taxon>Desulfobulbales</taxon>
        <taxon>Desulfobulbaceae</taxon>
        <taxon>Desulfurivibrio</taxon>
    </lineage>
</organism>
<comment type="subcellular location">
    <subcellularLocation>
        <location evidence="1">Cell envelope</location>
    </subcellularLocation>
</comment>
<proteinExistence type="predicted"/>
<dbReference type="STRING" id="589865.DaAHT2_2336"/>